<feature type="coiled-coil region" evidence="1">
    <location>
        <begin position="32"/>
        <end position="90"/>
    </location>
</feature>
<evidence type="ECO:0000256" key="1">
    <source>
        <dbReference type="SAM" id="Coils"/>
    </source>
</evidence>
<accession>A0ABN9VI10</accession>
<dbReference type="EMBL" id="CAUYUJ010017170">
    <property type="protein sequence ID" value="CAK0872457.1"/>
    <property type="molecule type" value="Genomic_DNA"/>
</dbReference>
<gene>
    <name evidence="3" type="ORF">PCOR1329_LOCUS57909</name>
</gene>
<feature type="region of interest" description="Disordered" evidence="2">
    <location>
        <begin position="307"/>
        <end position="376"/>
    </location>
</feature>
<keyword evidence="4" id="KW-1185">Reference proteome</keyword>
<sequence>MAPAEAAQSWEQLRQLLHQQVDHAQGEIDRRQAEMREQVMNMRAEKQQLDTEWEQLGAEWADVEKAEAALMGQLEEVSRLREEVDKLAAARGGLLGCCTAPASPRSEEIRIVRGSSEDGGRRADRGTNGDRNINFRRSERTFDSLRPCHSLVPRGRSTRRRHVLAPHQRDRPRRCGGRLTAESGCRPRPARQGAAHAAGAGEGGRRGCMAAADRARVAVWRCSPAFEGASTVQHGAADRMALGLSCHRACVVGMQPIGCLLGSRGNPMLRLALLLMRYEPKPGIWKRLRRTVYLSLPACFRLGAPGARGKPSGARGKPKETSRCGVRAPHGPLGSEDWGRGPEDAVADACSVPPSQGTLRGRGRARAPPASWPCSP</sequence>
<evidence type="ECO:0000256" key="2">
    <source>
        <dbReference type="SAM" id="MobiDB-lite"/>
    </source>
</evidence>
<keyword evidence="1" id="KW-0175">Coiled coil</keyword>
<evidence type="ECO:0000313" key="4">
    <source>
        <dbReference type="Proteomes" id="UP001189429"/>
    </source>
</evidence>
<proteinExistence type="predicted"/>
<protein>
    <submittedName>
        <fullName evidence="3">Uncharacterized protein</fullName>
    </submittedName>
</protein>
<feature type="compositionally biased region" description="Low complexity" evidence="2">
    <location>
        <begin position="190"/>
        <end position="199"/>
    </location>
</feature>
<name>A0ABN9VI10_9DINO</name>
<feature type="compositionally biased region" description="Basic and acidic residues" evidence="2">
    <location>
        <begin position="112"/>
        <end position="128"/>
    </location>
</feature>
<feature type="compositionally biased region" description="Basic residues" evidence="2">
    <location>
        <begin position="157"/>
        <end position="176"/>
    </location>
</feature>
<comment type="caution">
    <text evidence="3">The sequence shown here is derived from an EMBL/GenBank/DDBJ whole genome shotgun (WGS) entry which is preliminary data.</text>
</comment>
<reference evidence="3" key="1">
    <citation type="submission" date="2023-10" db="EMBL/GenBank/DDBJ databases">
        <authorList>
            <person name="Chen Y."/>
            <person name="Shah S."/>
            <person name="Dougan E. K."/>
            <person name="Thang M."/>
            <person name="Chan C."/>
        </authorList>
    </citation>
    <scope>NUCLEOTIDE SEQUENCE [LARGE SCALE GENOMIC DNA]</scope>
</reference>
<organism evidence="3 4">
    <name type="scientific">Prorocentrum cordatum</name>
    <dbReference type="NCBI Taxonomy" id="2364126"/>
    <lineage>
        <taxon>Eukaryota</taxon>
        <taxon>Sar</taxon>
        <taxon>Alveolata</taxon>
        <taxon>Dinophyceae</taxon>
        <taxon>Prorocentrales</taxon>
        <taxon>Prorocentraceae</taxon>
        <taxon>Prorocentrum</taxon>
    </lineage>
</organism>
<dbReference type="Proteomes" id="UP001189429">
    <property type="component" value="Unassembled WGS sequence"/>
</dbReference>
<evidence type="ECO:0000313" key="3">
    <source>
        <dbReference type="EMBL" id="CAK0872457.1"/>
    </source>
</evidence>
<feature type="region of interest" description="Disordered" evidence="2">
    <location>
        <begin position="112"/>
        <end position="134"/>
    </location>
</feature>
<feature type="region of interest" description="Disordered" evidence="2">
    <location>
        <begin position="157"/>
        <end position="205"/>
    </location>
</feature>